<dbReference type="Pfam" id="PF08279">
    <property type="entry name" value="HTH_11"/>
    <property type="match status" value="1"/>
</dbReference>
<dbReference type="SUPFAM" id="SSF46785">
    <property type="entry name" value="Winged helix' DNA-binding domain"/>
    <property type="match status" value="1"/>
</dbReference>
<keyword evidence="10" id="KW-1185">Reference proteome</keyword>
<dbReference type="CDD" id="cd05568">
    <property type="entry name" value="PTS_IIB_bgl_like"/>
    <property type="match status" value="1"/>
</dbReference>
<dbReference type="CDD" id="cd00211">
    <property type="entry name" value="PTS_IIA_fru"/>
    <property type="match status" value="1"/>
</dbReference>
<dbReference type="Pfam" id="PF00874">
    <property type="entry name" value="PRD"/>
    <property type="match status" value="2"/>
</dbReference>
<dbReference type="InterPro" id="IPR011608">
    <property type="entry name" value="PRD"/>
</dbReference>
<evidence type="ECO:0000256" key="4">
    <source>
        <dbReference type="ARBA" id="ARBA00023159"/>
    </source>
</evidence>
<dbReference type="SUPFAM" id="SSF63520">
    <property type="entry name" value="PTS-regulatory domain, PRD"/>
    <property type="match status" value="2"/>
</dbReference>
<dbReference type="Pfam" id="PF05043">
    <property type="entry name" value="Mga"/>
    <property type="match status" value="1"/>
</dbReference>
<evidence type="ECO:0000259" key="6">
    <source>
        <dbReference type="PROSITE" id="PS51094"/>
    </source>
</evidence>
<evidence type="ECO:0000256" key="2">
    <source>
        <dbReference type="ARBA" id="ARBA00022737"/>
    </source>
</evidence>
<evidence type="ECO:0000256" key="3">
    <source>
        <dbReference type="ARBA" id="ARBA00023015"/>
    </source>
</evidence>
<organism evidence="9 10">
    <name type="scientific">Bacillus chungangensis</name>
    <dbReference type="NCBI Taxonomy" id="587633"/>
    <lineage>
        <taxon>Bacteria</taxon>
        <taxon>Bacillati</taxon>
        <taxon>Bacillota</taxon>
        <taxon>Bacilli</taxon>
        <taxon>Bacillales</taxon>
        <taxon>Bacillaceae</taxon>
        <taxon>Bacillus</taxon>
    </lineage>
</organism>
<dbReference type="InterPro" id="IPR013011">
    <property type="entry name" value="PTS_EIIB_2"/>
</dbReference>
<keyword evidence="5" id="KW-0804">Transcription</keyword>
<dbReference type="InterPro" id="IPR007737">
    <property type="entry name" value="Mga_HTH"/>
</dbReference>
<evidence type="ECO:0000256" key="5">
    <source>
        <dbReference type="ARBA" id="ARBA00023163"/>
    </source>
</evidence>
<keyword evidence="1" id="KW-0808">Transferase</keyword>
<reference evidence="9 10" key="1">
    <citation type="submission" date="2023-07" db="EMBL/GenBank/DDBJ databases">
        <title>Genomic Encyclopedia of Type Strains, Phase IV (KMG-IV): sequencing the most valuable type-strain genomes for metagenomic binning, comparative biology and taxonomic classification.</title>
        <authorList>
            <person name="Goeker M."/>
        </authorList>
    </citation>
    <scope>NUCLEOTIDE SEQUENCE [LARGE SCALE GENOMIC DNA]</scope>
    <source>
        <strain evidence="9 10">DSM 23837</strain>
    </source>
</reference>
<dbReference type="InterPro" id="IPR036390">
    <property type="entry name" value="WH_DNA-bd_sf"/>
</dbReference>
<proteinExistence type="predicted"/>
<evidence type="ECO:0000313" key="9">
    <source>
        <dbReference type="EMBL" id="MDQ0177269.1"/>
    </source>
</evidence>
<evidence type="ECO:0000313" key="10">
    <source>
        <dbReference type="Proteomes" id="UP001223586"/>
    </source>
</evidence>
<evidence type="ECO:0000259" key="8">
    <source>
        <dbReference type="PROSITE" id="PS51372"/>
    </source>
</evidence>
<evidence type="ECO:0000256" key="1">
    <source>
        <dbReference type="ARBA" id="ARBA00022679"/>
    </source>
</evidence>
<dbReference type="InterPro" id="IPR002178">
    <property type="entry name" value="PTS_EIIA_type-2_dom"/>
</dbReference>
<dbReference type="Proteomes" id="UP001223586">
    <property type="component" value="Unassembled WGS sequence"/>
</dbReference>
<dbReference type="Gene3D" id="1.10.1790.10">
    <property type="entry name" value="PRD domain"/>
    <property type="match status" value="2"/>
</dbReference>
<dbReference type="InterPro" id="IPR016152">
    <property type="entry name" value="PTrfase/Anion_transptr"/>
</dbReference>
<dbReference type="Gene3D" id="3.40.930.10">
    <property type="entry name" value="Mannitol-specific EII, Chain A"/>
    <property type="match status" value="1"/>
</dbReference>
<dbReference type="SUPFAM" id="SSF52794">
    <property type="entry name" value="PTS system IIB component-like"/>
    <property type="match status" value="1"/>
</dbReference>
<dbReference type="Gene3D" id="3.40.50.2300">
    <property type="match status" value="1"/>
</dbReference>
<dbReference type="InterPro" id="IPR036634">
    <property type="entry name" value="PRD_sf"/>
</dbReference>
<name>A0ABT9WVL7_9BACI</name>
<dbReference type="PROSITE" id="PS51094">
    <property type="entry name" value="PTS_EIIA_TYPE_2"/>
    <property type="match status" value="1"/>
</dbReference>
<dbReference type="PANTHER" id="PTHR30185:SF18">
    <property type="entry name" value="TRANSCRIPTIONAL REGULATOR MTLR"/>
    <property type="match status" value="1"/>
</dbReference>
<dbReference type="InterPro" id="IPR050661">
    <property type="entry name" value="BglG_antiterminators"/>
</dbReference>
<dbReference type="InterPro" id="IPR036388">
    <property type="entry name" value="WH-like_DNA-bd_sf"/>
</dbReference>
<comment type="caution">
    <text evidence="9">The sequence shown here is derived from an EMBL/GenBank/DDBJ whole genome shotgun (WGS) entry which is preliminary data.</text>
</comment>
<dbReference type="InterPro" id="IPR013196">
    <property type="entry name" value="HTH_11"/>
</dbReference>
<dbReference type="Pfam" id="PF00359">
    <property type="entry name" value="PTS_EIIA_2"/>
    <property type="match status" value="1"/>
</dbReference>
<evidence type="ECO:0000259" key="7">
    <source>
        <dbReference type="PROSITE" id="PS51099"/>
    </source>
</evidence>
<feature type="domain" description="PTS EIIA type-2" evidence="6">
    <location>
        <begin position="546"/>
        <end position="689"/>
    </location>
</feature>
<keyword evidence="4" id="KW-0010">Activator</keyword>
<dbReference type="EMBL" id="JAUSTT010000020">
    <property type="protein sequence ID" value="MDQ0177269.1"/>
    <property type="molecule type" value="Genomic_DNA"/>
</dbReference>
<keyword evidence="2" id="KW-0677">Repeat</keyword>
<feature type="domain" description="PRD" evidence="8">
    <location>
        <begin position="296"/>
        <end position="403"/>
    </location>
</feature>
<feature type="domain" description="PRD" evidence="8">
    <location>
        <begin position="186"/>
        <end position="290"/>
    </location>
</feature>
<dbReference type="Gene3D" id="1.10.10.10">
    <property type="entry name" value="Winged helix-like DNA-binding domain superfamily/Winged helix DNA-binding domain"/>
    <property type="match status" value="2"/>
</dbReference>
<dbReference type="PANTHER" id="PTHR30185">
    <property type="entry name" value="CRYPTIC BETA-GLUCOSIDE BGL OPERON ANTITERMINATOR"/>
    <property type="match status" value="1"/>
</dbReference>
<dbReference type="SUPFAM" id="SSF55804">
    <property type="entry name" value="Phoshotransferase/anion transport protein"/>
    <property type="match status" value="1"/>
</dbReference>
<dbReference type="PROSITE" id="PS51099">
    <property type="entry name" value="PTS_EIIB_TYPE_2"/>
    <property type="match status" value="1"/>
</dbReference>
<dbReference type="RefSeq" id="WP_307231121.1">
    <property type="nucleotide sequence ID" value="NZ_JAUSTT010000020.1"/>
</dbReference>
<gene>
    <name evidence="9" type="ORF">J2S08_003148</name>
</gene>
<keyword evidence="3" id="KW-0805">Transcription regulation</keyword>
<feature type="domain" description="PTS EIIB type-2" evidence="7">
    <location>
        <begin position="408"/>
        <end position="497"/>
    </location>
</feature>
<dbReference type="PROSITE" id="PS51372">
    <property type="entry name" value="PRD_2"/>
    <property type="match status" value="2"/>
</dbReference>
<dbReference type="InterPro" id="IPR036095">
    <property type="entry name" value="PTS_EIIB-like_sf"/>
</dbReference>
<protein>
    <submittedName>
        <fullName evidence="9">Transcriptional antiterminator/mannitol/fructose-specific phosphotransferase system IIA component (Ntr-type)</fullName>
    </submittedName>
</protein>
<accession>A0ABT9WVL7</accession>
<sequence>MNNRARDLILFLMENDRFFTVKQLSEQFSVSQRTMYNDLIEIDEFLMKHDLASLTRQKGKGVFFYPKQSTKNKIKMLLDQAEFSFHTPEERKYRMLHFFLIRNNYVTIDQVSNFLKVSRNTVINDLKQIKDWLTSFNLSLISYPYKGLKIEGTELAIRKALLAVYREEQRHLLDIPSSESIILSEFLSEADINMLALIVSEAEHELQTIIADNSYFRVMLHLGMAIARVKQRRTLEKMPFITGIQETREYQAACKLKEKIDSYFNIDFPENEIGYFAAQLVSSSLQNTNQLGNINDQWLPLQMITRAFIQAVEKELNVPLMNDAQLFNGLLAHLRPAIYRIKNGTTIDNPVLDQIRDNYTLVHCAVMKTITIIEAELDIIFNEDETAFVTMYVTAALERQKKQSRRTPVAIIVCNTGTSTSQMLMTQLKKWFRIRLIGAFPARQANEIISRQPIDLVITTVPLELDDVEIITVNPVLSQEDLQNLTMVLERLDGPQLLVQDIMKLIEPYCTIHDPTALRNRLKEYFHPEDAMPKINERRANPVLIELLNENLIEVKADIQDRDTAVKRSGELLLKNGLIESEYVDAMVDNVHKNGNYIVIAPGIAMPHARPEYGVKDIGFSIVTLKEPIEFGHRLNDPVRIVIGFCAVDHQTHLTALSELVDILNQEEKIKAILEATTSKEVMNIIKEEEK</sequence>